<reference evidence="1 2" key="1">
    <citation type="submission" date="2023-02" db="EMBL/GenBank/DDBJ databases">
        <title>Pathogen: clinical or host-associated sample.</title>
        <authorList>
            <person name="Hergert J."/>
            <person name="Casey R."/>
            <person name="Wagner J."/>
            <person name="Young E.L."/>
            <person name="Oakeson K.F."/>
        </authorList>
    </citation>
    <scope>NUCLEOTIDE SEQUENCE [LARGE SCALE GENOMIC DNA]</scope>
    <source>
        <strain evidence="1 2">2022CK-00829</strain>
        <plasmid evidence="1 2">unnamed1</plasmid>
    </source>
</reference>
<sequence>MNEEMSVMPFTIDAGNPMKERLFRQVSFPGSEGVYRLRVVQAEGDSASIVTQKRVDTGLEADSVEGAIFRVKAVLDSPIDSVSESYWLTLGLNPQPGEVKRLNQYRIRGISDVGYRSDWIYSELKDDQNELLVYEMLYDLLDILTMVREGEVESLVSLIVDDALQSTLRKDRTRHDFLMNHEDEMTTDTSEQFIVRANGMESVHEQMEAALQEVFQLISKELGHEFKESFMSSQKEFSELMRLHRVSDQIKNRTDDIVTFVLEVFLEDAIDKIIKKSRIEVFLENGENQAIYLGDSTDFDIKHEVLKSAHDLMPSDDFVLKANGTVQLILEPALQEQMDYVHLESTKTELNYFKNEILEALIAEPEEELLMLMKLFITDALFPYLALDQLAASLYLEVEDEADLSKKKSHGIVRYDIYHDDDVMQYMIVKDLVKELINGDFLPHIDDYFVQLVDKLIGRIQEKAHVLVDYEIVEAFDNFAGIGERLNQGYMAIKATHSEDWVVEMLEGLEAHFEPQIAFKDSVDVNLHESFKWIETTRHKANEVTNVALDERLNVTLGHSANLIDQTQLSISSTYQIIADYQKRLSEYYDVLIQDDIQIRKDLAGSTNEAISFDSNDSIYPVYMPNIRDQRKRLASDSVMPFIHPQPADFFKISGKEKVQYALGNGFDEGWPIGEFILGVNTLKGVDS</sequence>
<keyword evidence="2" id="KW-1185">Reference proteome</keyword>
<organism evidence="1 2">
    <name type="scientific">Paenibacillus urinalis</name>
    <dbReference type="NCBI Taxonomy" id="521520"/>
    <lineage>
        <taxon>Bacteria</taxon>
        <taxon>Bacillati</taxon>
        <taxon>Bacillota</taxon>
        <taxon>Bacilli</taxon>
        <taxon>Bacillales</taxon>
        <taxon>Paenibacillaceae</taxon>
        <taxon>Paenibacillus</taxon>
    </lineage>
</organism>
<name>A0ABY7XJU9_9BACL</name>
<evidence type="ECO:0000313" key="2">
    <source>
        <dbReference type="Proteomes" id="UP001221519"/>
    </source>
</evidence>
<accession>A0ABY7XJU9</accession>
<gene>
    <name evidence="1" type="ORF">PUW25_25365</name>
</gene>
<dbReference type="Proteomes" id="UP001221519">
    <property type="component" value="Plasmid unnamed1"/>
</dbReference>
<dbReference type="EMBL" id="CP118109">
    <property type="protein sequence ID" value="WDI05140.1"/>
    <property type="molecule type" value="Genomic_DNA"/>
</dbReference>
<dbReference type="RefSeq" id="WP_274338729.1">
    <property type="nucleotide sequence ID" value="NZ_CP118109.1"/>
</dbReference>
<evidence type="ECO:0000313" key="1">
    <source>
        <dbReference type="EMBL" id="WDI05140.1"/>
    </source>
</evidence>
<keyword evidence="1" id="KW-0614">Plasmid</keyword>
<proteinExistence type="predicted"/>
<protein>
    <submittedName>
        <fullName evidence="1">Uncharacterized protein</fullName>
    </submittedName>
</protein>
<geneLocation type="plasmid" evidence="1 2">
    <name>unnamed1</name>
</geneLocation>